<dbReference type="SMART" id="SM00248">
    <property type="entry name" value="ANK"/>
    <property type="match status" value="5"/>
</dbReference>
<feature type="repeat" description="ANK" evidence="3">
    <location>
        <begin position="312"/>
        <end position="344"/>
    </location>
</feature>
<evidence type="ECO:0000256" key="3">
    <source>
        <dbReference type="PROSITE-ProRule" id="PRU00023"/>
    </source>
</evidence>
<reference evidence="5 6" key="2">
    <citation type="journal article" date="2017" name="Sci. Rep.">
        <title>A mobile pathogenicity chromosome in Fusarium oxysporum for infection of multiple cucurbit species.</title>
        <authorList>
            <person name="van Dam P."/>
            <person name="Fokkens L."/>
            <person name="Ayukawa Y."/>
            <person name="van der Gragt M."/>
            <person name="Ter Horst A."/>
            <person name="Brankovics B."/>
            <person name="Houterman P.M."/>
            <person name="Arie T."/>
            <person name="Rep M."/>
        </authorList>
    </citation>
    <scope>NUCLEOTIDE SEQUENCE [LARGE SCALE GENOMIC DNA]</scope>
    <source>
        <strain evidence="5 6">Forc016</strain>
    </source>
</reference>
<feature type="chain" id="PRO_5013668923" evidence="4">
    <location>
        <begin position="21"/>
        <end position="406"/>
    </location>
</feature>
<organism evidence="5 6">
    <name type="scientific">Fusarium oxysporum f. sp. radicis-cucumerinum</name>
    <dbReference type="NCBI Taxonomy" id="327505"/>
    <lineage>
        <taxon>Eukaryota</taxon>
        <taxon>Fungi</taxon>
        <taxon>Dikarya</taxon>
        <taxon>Ascomycota</taxon>
        <taxon>Pezizomycotina</taxon>
        <taxon>Sordariomycetes</taxon>
        <taxon>Hypocreomycetidae</taxon>
        <taxon>Hypocreales</taxon>
        <taxon>Nectriaceae</taxon>
        <taxon>Fusarium</taxon>
        <taxon>Fusarium oxysporum species complex</taxon>
    </lineage>
</organism>
<dbReference type="Gene3D" id="1.25.40.20">
    <property type="entry name" value="Ankyrin repeat-containing domain"/>
    <property type="match status" value="2"/>
</dbReference>
<dbReference type="PRINTS" id="PR01415">
    <property type="entry name" value="ANKYRIN"/>
</dbReference>
<dbReference type="EMBL" id="MABQ02000014">
    <property type="protein sequence ID" value="PCD21153.1"/>
    <property type="molecule type" value="Genomic_DNA"/>
</dbReference>
<proteinExistence type="predicted"/>
<dbReference type="Proteomes" id="UP000219602">
    <property type="component" value="Unassembled WGS sequence"/>
</dbReference>
<feature type="repeat" description="ANK" evidence="3">
    <location>
        <begin position="345"/>
        <end position="377"/>
    </location>
</feature>
<dbReference type="PROSITE" id="PS50297">
    <property type="entry name" value="ANK_REP_REGION"/>
    <property type="match status" value="4"/>
</dbReference>
<accession>A0A2H3G618</accession>
<dbReference type="PANTHER" id="PTHR24171:SF10">
    <property type="entry name" value="ANKYRIN REPEAT DOMAIN-CONTAINING PROTEIN 29-LIKE"/>
    <property type="match status" value="1"/>
</dbReference>
<evidence type="ECO:0000256" key="2">
    <source>
        <dbReference type="ARBA" id="ARBA00023043"/>
    </source>
</evidence>
<dbReference type="PROSITE" id="PS50088">
    <property type="entry name" value="ANK_REPEAT"/>
    <property type="match status" value="4"/>
</dbReference>
<dbReference type="Pfam" id="PF12796">
    <property type="entry name" value="Ank_2"/>
    <property type="match status" value="1"/>
</dbReference>
<evidence type="ECO:0000313" key="6">
    <source>
        <dbReference type="Proteomes" id="UP000219602"/>
    </source>
</evidence>
<dbReference type="AlphaFoldDB" id="A0A2H3G618"/>
<keyword evidence="4" id="KW-0732">Signal</keyword>
<dbReference type="Pfam" id="PF13637">
    <property type="entry name" value="Ank_4"/>
    <property type="match status" value="1"/>
</dbReference>
<feature type="repeat" description="ANK" evidence="3">
    <location>
        <begin position="279"/>
        <end position="311"/>
    </location>
</feature>
<dbReference type="SUPFAM" id="SSF48403">
    <property type="entry name" value="Ankyrin repeat"/>
    <property type="match status" value="1"/>
</dbReference>
<feature type="repeat" description="ANK" evidence="3">
    <location>
        <begin position="378"/>
        <end position="406"/>
    </location>
</feature>
<dbReference type="InterPro" id="IPR036770">
    <property type="entry name" value="Ankyrin_rpt-contain_sf"/>
</dbReference>
<evidence type="ECO:0000313" key="5">
    <source>
        <dbReference type="EMBL" id="PCD21153.1"/>
    </source>
</evidence>
<feature type="signal peptide" evidence="4">
    <location>
        <begin position="1"/>
        <end position="20"/>
    </location>
</feature>
<gene>
    <name evidence="5" type="ORF">AU210_016579</name>
</gene>
<keyword evidence="1" id="KW-0677">Repeat</keyword>
<comment type="caution">
    <text evidence="5">The sequence shown here is derived from an EMBL/GenBank/DDBJ whole genome shotgun (WGS) entry which is preliminary data.</text>
</comment>
<protein>
    <submittedName>
        <fullName evidence="5">Uncharacterized protein</fullName>
    </submittedName>
</protein>
<reference evidence="5 6" key="1">
    <citation type="journal article" date="2016" name="Environ. Microbiol.">
        <title>Effector profiles distinguish formae speciales of Fusarium oxysporum.</title>
        <authorList>
            <person name="van Dam P."/>
            <person name="Fokkens L."/>
            <person name="Schmidt S.M."/>
            <person name="Linmans J.H."/>
            <person name="Kistler H.C."/>
            <person name="Ma L.J."/>
            <person name="Rep M."/>
        </authorList>
    </citation>
    <scope>NUCLEOTIDE SEQUENCE [LARGE SCALE GENOMIC DNA]</scope>
    <source>
        <strain evidence="5 6">Forc016</strain>
    </source>
</reference>
<keyword evidence="2 3" id="KW-0040">ANK repeat</keyword>
<evidence type="ECO:0000256" key="1">
    <source>
        <dbReference type="ARBA" id="ARBA00022737"/>
    </source>
</evidence>
<dbReference type="STRING" id="327505.A0A2H3G618"/>
<dbReference type="InterPro" id="IPR002110">
    <property type="entry name" value="Ankyrin_rpt"/>
</dbReference>
<dbReference type="PANTHER" id="PTHR24171">
    <property type="entry name" value="ANKYRIN REPEAT DOMAIN-CONTAINING PROTEIN 39-RELATED"/>
    <property type="match status" value="1"/>
</dbReference>
<sequence length="406" mass="45143">MEPLLLCILWVLCAKRPLRPEEFYHALWSGLSLKGLADSELPDITISDAGGSANRCVISSSKGLAEITKAEKPTVQFIHESVRDFLLKSGGLHELWPDLGFDWEIPSHERLKQCCYAYMHYHLVHTPVSKLLSEAKPNLQREGSKDYPFLEYASQHVLYHADVAADAIPQDEFLSRFPIPNWISIINLFERYQARRYSPKANLLYILAEKDFSNLIRTRLHGDPRTDILGERYRYPLFTALAHGNKGSVAALLNSPSTICDGVDIAEGLNCRKDLKEYQNRTPLSWAAQDGRAGIVKLLLQTGTAINDVDGEGRTSLSRASWNGHEAVARILIDKGADINTSDNFGSTPLLGALWNGHEAVARLLIEKGADVNVSDKDGWTPLLRALRNGHEAVARLLIDKGADSV</sequence>
<evidence type="ECO:0000256" key="4">
    <source>
        <dbReference type="SAM" id="SignalP"/>
    </source>
</evidence>
<name>A0A2H3G618_FUSOX</name>